<dbReference type="OrthoDB" id="3785691at2"/>
<comment type="caution">
    <text evidence="2">The sequence shown here is derived from an EMBL/GenBank/DDBJ whole genome shotgun (WGS) entry which is preliminary data.</text>
</comment>
<reference evidence="2 3" key="1">
    <citation type="journal article" date="2013" name="ISME J.">
        <title>Metabolic model for the filamentous 'Candidatus Microthrix parvicella' based on genomic and metagenomic analyses.</title>
        <authorList>
            <person name="Jon McIlroy S."/>
            <person name="Kristiansen R."/>
            <person name="Albertsen M."/>
            <person name="Michael Karst S."/>
            <person name="Rossetti S."/>
            <person name="Lund Nielsen J."/>
            <person name="Tandoi V."/>
            <person name="James Seviour R."/>
            <person name="Nielsen P.H."/>
        </authorList>
    </citation>
    <scope>NUCLEOTIDE SEQUENCE [LARGE SCALE GENOMIC DNA]</scope>
    <source>
        <strain evidence="2 3">RN1</strain>
    </source>
</reference>
<organism evidence="2 3">
    <name type="scientific">Candidatus Neomicrothrix parvicella RN1</name>
    <dbReference type="NCBI Taxonomy" id="1229780"/>
    <lineage>
        <taxon>Bacteria</taxon>
        <taxon>Bacillati</taxon>
        <taxon>Actinomycetota</taxon>
        <taxon>Acidimicrobiia</taxon>
        <taxon>Acidimicrobiales</taxon>
        <taxon>Microthrixaceae</taxon>
        <taxon>Candidatus Neomicrothrix</taxon>
    </lineage>
</organism>
<evidence type="ECO:0000259" key="1">
    <source>
        <dbReference type="Pfam" id="PF00550"/>
    </source>
</evidence>
<sequence length="103" mass="10956">MTQPTSTSTTATGSDPVIDVVARLVGEVIGEEYVADIDIGADTSFSDDLEMESIEFVALAEALQLHFGEQVNFVAWLAELELDDLIAMTVGQVATFIEGCIAS</sequence>
<dbReference type="Pfam" id="PF00550">
    <property type="entry name" value="PP-binding"/>
    <property type="match status" value="1"/>
</dbReference>
<name>R4YYT3_9ACTN</name>
<accession>R4YYT3</accession>
<evidence type="ECO:0000313" key="2">
    <source>
        <dbReference type="EMBL" id="CCM63525.1"/>
    </source>
</evidence>
<dbReference type="STRING" id="1229780.BN381_250018"/>
<feature type="domain" description="Carrier" evidence="1">
    <location>
        <begin position="21"/>
        <end position="74"/>
    </location>
</feature>
<dbReference type="Proteomes" id="UP000018291">
    <property type="component" value="Unassembled WGS sequence"/>
</dbReference>
<dbReference type="HOGENOM" id="CLU_166206_0_0_11"/>
<dbReference type="eggNOG" id="COG0236">
    <property type="taxonomic scope" value="Bacteria"/>
</dbReference>
<keyword evidence="3" id="KW-1185">Reference proteome</keyword>
<dbReference type="InterPro" id="IPR009081">
    <property type="entry name" value="PP-bd_ACP"/>
</dbReference>
<gene>
    <name evidence="2" type="ORF">BN381_250018</name>
</gene>
<dbReference type="RefSeq" id="WP_012226245.1">
    <property type="nucleotide sequence ID" value="NZ_HG422565.1"/>
</dbReference>
<protein>
    <submittedName>
        <fullName evidence="2">Putative Phosphopantetheine-binding protein</fullName>
    </submittedName>
</protein>
<proteinExistence type="predicted"/>
<dbReference type="EMBL" id="CANL01000018">
    <property type="protein sequence ID" value="CCM63525.1"/>
    <property type="molecule type" value="Genomic_DNA"/>
</dbReference>
<dbReference type="SUPFAM" id="SSF47336">
    <property type="entry name" value="ACP-like"/>
    <property type="match status" value="1"/>
</dbReference>
<dbReference type="Gene3D" id="1.10.1200.10">
    <property type="entry name" value="ACP-like"/>
    <property type="match status" value="1"/>
</dbReference>
<evidence type="ECO:0000313" key="3">
    <source>
        <dbReference type="Proteomes" id="UP000018291"/>
    </source>
</evidence>
<dbReference type="AlphaFoldDB" id="R4YYT3"/>
<dbReference type="InterPro" id="IPR036736">
    <property type="entry name" value="ACP-like_sf"/>
</dbReference>